<dbReference type="AlphaFoldDB" id="A0AAX1UMU2"/>
<dbReference type="NCBIfam" id="TIGR00254">
    <property type="entry name" value="GGDEF"/>
    <property type="match status" value="1"/>
</dbReference>
<dbReference type="Pfam" id="PF01590">
    <property type="entry name" value="GAF"/>
    <property type="match status" value="1"/>
</dbReference>
<dbReference type="CDD" id="cd01949">
    <property type="entry name" value="GGDEF"/>
    <property type="match status" value="1"/>
</dbReference>
<dbReference type="Pfam" id="PF00990">
    <property type="entry name" value="GGDEF"/>
    <property type="match status" value="1"/>
</dbReference>
<evidence type="ECO:0000313" key="2">
    <source>
        <dbReference type="EMBL" id="RHZ95754.1"/>
    </source>
</evidence>
<dbReference type="InterPro" id="IPR000160">
    <property type="entry name" value="GGDEF_dom"/>
</dbReference>
<dbReference type="Proteomes" id="UP000266305">
    <property type="component" value="Unassembled WGS sequence"/>
</dbReference>
<reference evidence="2 3" key="1">
    <citation type="submission" date="2018-08" db="EMBL/GenBank/DDBJ databases">
        <title>Draft genome sequence of Rhodobacter sphaeroides FY.</title>
        <authorList>
            <person name="Rayyan A."/>
            <person name="Meyer T.E."/>
            <person name="Kyndt J.A."/>
        </authorList>
    </citation>
    <scope>NUCLEOTIDE SEQUENCE [LARGE SCALE GENOMIC DNA]</scope>
    <source>
        <strain evidence="2 3">FY</strain>
    </source>
</reference>
<dbReference type="InterPro" id="IPR029016">
    <property type="entry name" value="GAF-like_dom_sf"/>
</dbReference>
<dbReference type="SUPFAM" id="SSF55781">
    <property type="entry name" value="GAF domain-like"/>
    <property type="match status" value="1"/>
</dbReference>
<dbReference type="InterPro" id="IPR003018">
    <property type="entry name" value="GAF"/>
</dbReference>
<sequence>MGKSDDEEARLAALQRYEILDTGPESEFDLITDLLRSIYAVPLAVMSLIDGDRLWVKSVQGGERREVPRCDTFCDVAIRGKKVLQIVDAQSDPRYRDNPYVRGEPGMRSYLGAPLTTPDGYNIGTLCVIDTIPRDYTSVDREVLANLAKLAVIHLELRLQATEDQQTSASTRRAFLSVLRRAMERMRRASQNSTLVTFDLDHLRDINETYGHAFGDVVLATVARTIRNTIRRGDHLGRIGGEEFGIFLEGATPDVAFRVTERLRQAIEDTRFPGHPEARVTASFGIAPCSLHHATAEAWVAAADELVRSAKSAGRNRSEMILDPDREGAVSALRLH</sequence>
<dbReference type="SMART" id="SM00267">
    <property type="entry name" value="GGDEF"/>
    <property type="match status" value="1"/>
</dbReference>
<feature type="domain" description="GGDEF" evidence="1">
    <location>
        <begin position="191"/>
        <end position="323"/>
    </location>
</feature>
<comment type="caution">
    <text evidence="2">The sequence shown here is derived from an EMBL/GenBank/DDBJ whole genome shotgun (WGS) entry which is preliminary data.</text>
</comment>
<dbReference type="SMART" id="SM00065">
    <property type="entry name" value="GAF"/>
    <property type="match status" value="1"/>
</dbReference>
<proteinExistence type="predicted"/>
<dbReference type="InterPro" id="IPR029787">
    <property type="entry name" value="Nucleotide_cyclase"/>
</dbReference>
<dbReference type="InterPro" id="IPR043128">
    <property type="entry name" value="Rev_trsase/Diguanyl_cyclase"/>
</dbReference>
<name>A0AAX1UMU2_CERSP</name>
<accession>A0AAX1UMU2</accession>
<dbReference type="PROSITE" id="PS50887">
    <property type="entry name" value="GGDEF"/>
    <property type="match status" value="1"/>
</dbReference>
<dbReference type="RefSeq" id="WP_118999945.1">
    <property type="nucleotide sequence ID" value="NZ_QWGP01000007.1"/>
</dbReference>
<organism evidence="2 3">
    <name type="scientific">Cereibacter sphaeroides</name>
    <name type="common">Rhodobacter sphaeroides</name>
    <dbReference type="NCBI Taxonomy" id="1063"/>
    <lineage>
        <taxon>Bacteria</taxon>
        <taxon>Pseudomonadati</taxon>
        <taxon>Pseudomonadota</taxon>
        <taxon>Alphaproteobacteria</taxon>
        <taxon>Rhodobacterales</taxon>
        <taxon>Paracoccaceae</taxon>
        <taxon>Cereibacter</taxon>
    </lineage>
</organism>
<dbReference type="PANTHER" id="PTHR43102:SF2">
    <property type="entry name" value="GAF DOMAIN-CONTAINING PROTEIN"/>
    <property type="match status" value="1"/>
</dbReference>
<gene>
    <name evidence="2" type="ORF">D1114_09155</name>
</gene>
<dbReference type="SUPFAM" id="SSF55073">
    <property type="entry name" value="Nucleotide cyclase"/>
    <property type="match status" value="1"/>
</dbReference>
<protein>
    <submittedName>
        <fullName evidence="2">Sensor domain-containing diguanylate cyclase</fullName>
    </submittedName>
</protein>
<dbReference type="Gene3D" id="3.30.450.40">
    <property type="match status" value="1"/>
</dbReference>
<dbReference type="Gene3D" id="3.30.70.270">
    <property type="match status" value="1"/>
</dbReference>
<evidence type="ECO:0000313" key="3">
    <source>
        <dbReference type="Proteomes" id="UP000266305"/>
    </source>
</evidence>
<dbReference type="PANTHER" id="PTHR43102">
    <property type="entry name" value="SLR1143 PROTEIN"/>
    <property type="match status" value="1"/>
</dbReference>
<evidence type="ECO:0000259" key="1">
    <source>
        <dbReference type="PROSITE" id="PS50887"/>
    </source>
</evidence>
<dbReference type="EMBL" id="QWGP01000007">
    <property type="protein sequence ID" value="RHZ95754.1"/>
    <property type="molecule type" value="Genomic_DNA"/>
</dbReference>